<dbReference type="Pfam" id="PF09346">
    <property type="entry name" value="SMI1_KNR4"/>
    <property type="match status" value="1"/>
</dbReference>
<dbReference type="InterPro" id="IPR037883">
    <property type="entry name" value="Knr4/Smi1-like_sf"/>
</dbReference>
<accession>A0A077EM11</accession>
<evidence type="ECO:0000313" key="2">
    <source>
        <dbReference type="EMBL" id="AIL47269.1"/>
    </source>
</evidence>
<dbReference type="Gene3D" id="3.40.1580.10">
    <property type="entry name" value="SMI1/KNR4-like"/>
    <property type="match status" value="1"/>
</dbReference>
<reference evidence="2" key="2">
    <citation type="journal article" date="2015" name="Genome Biol. Evol.">
        <title>Complete Genome Sequence and Transcriptomic Analysis of the Novel Pathogen Elizabethkingia anophelis in Response to Oxidative Stress.</title>
        <authorList>
            <person name="Li Y."/>
            <person name="Liu Y."/>
            <person name="Chew S.C."/>
            <person name="Tay M."/>
            <person name="Salido M.M."/>
            <person name="Teo J."/>
            <person name="Lauro F.M."/>
            <person name="Givskov M."/>
            <person name="Yang L."/>
        </authorList>
    </citation>
    <scope>NUCLEOTIDE SEQUENCE</scope>
    <source>
        <strain evidence="2">NUHP1</strain>
    </source>
</reference>
<dbReference type="STRING" id="1338011.BD94_3494"/>
<dbReference type="AlphaFoldDB" id="A0A077EM11"/>
<proteinExistence type="predicted"/>
<dbReference type="eggNOG" id="ENOG5033FZQ">
    <property type="taxonomic scope" value="Bacteria"/>
</dbReference>
<feature type="domain" description="Knr4/Smi1-like" evidence="1">
    <location>
        <begin position="23"/>
        <end position="146"/>
    </location>
</feature>
<protein>
    <recommendedName>
        <fullName evidence="1">Knr4/Smi1-like domain-containing protein</fullName>
    </recommendedName>
</protein>
<evidence type="ECO:0000259" key="1">
    <source>
        <dbReference type="SMART" id="SM00860"/>
    </source>
</evidence>
<reference evidence="2" key="1">
    <citation type="journal article" date="2013" name="Lancet">
        <title>First case of E anophelis outbreak in an intensive-care unit.</title>
        <authorList>
            <person name="Teo J."/>
            <person name="Tan S.Y."/>
            <person name="Tay M."/>
            <person name="Ding Y."/>
            <person name="Kjelleberg S."/>
            <person name="Givskov M."/>
            <person name="Lin R.T."/>
            <person name="Yang L."/>
        </authorList>
    </citation>
    <scope>NUCLEOTIDE SEQUENCE [LARGE SCALE GENOMIC DNA]</scope>
    <source>
        <strain evidence="2">NUHP1</strain>
    </source>
</reference>
<dbReference type="RefSeq" id="WP_024566387.1">
    <property type="nucleotide sequence ID" value="NZ_CP007547.1"/>
</dbReference>
<dbReference type="Proteomes" id="UP000028933">
    <property type="component" value="Chromosome"/>
</dbReference>
<dbReference type="HOGENOM" id="CLU_1728513_0_0_10"/>
<organism evidence="2 3">
    <name type="scientific">Elizabethkingia anophelis NUHP1</name>
    <dbReference type="NCBI Taxonomy" id="1338011"/>
    <lineage>
        <taxon>Bacteria</taxon>
        <taxon>Pseudomonadati</taxon>
        <taxon>Bacteroidota</taxon>
        <taxon>Flavobacteriia</taxon>
        <taxon>Flavobacteriales</taxon>
        <taxon>Weeksellaceae</taxon>
        <taxon>Elizabethkingia</taxon>
    </lineage>
</organism>
<dbReference type="KEGG" id="eao:BD94_3494"/>
<gene>
    <name evidence="2" type="ORF">BD94_3494</name>
</gene>
<evidence type="ECO:0000313" key="3">
    <source>
        <dbReference type="Proteomes" id="UP000028933"/>
    </source>
</evidence>
<sequence length="156" mass="18475">MELEYLKRLEEYYKNTPKVSKIGVSIENIENLEKELHLKFPKAYKEFLYLSGKRDNILGSFERGFENLESIQELAKSRINLENLSLKQIWCFAEYNDADSFMFFFLNNEENPPVYSFIAEKGLTDNNDKPVSYLKFRDSFSEYIEGCIDEALKKKF</sequence>
<dbReference type="SUPFAM" id="SSF160631">
    <property type="entry name" value="SMI1/KNR4-like"/>
    <property type="match status" value="1"/>
</dbReference>
<dbReference type="EMBL" id="CP007547">
    <property type="protein sequence ID" value="AIL47269.1"/>
    <property type="molecule type" value="Genomic_DNA"/>
</dbReference>
<dbReference type="SMART" id="SM00860">
    <property type="entry name" value="SMI1_KNR4"/>
    <property type="match status" value="1"/>
</dbReference>
<dbReference type="InterPro" id="IPR018958">
    <property type="entry name" value="Knr4/Smi1-like_dom"/>
</dbReference>
<name>A0A077EM11_9FLAO</name>